<evidence type="ECO:0000256" key="1">
    <source>
        <dbReference type="ARBA" id="ARBA00004651"/>
    </source>
</evidence>
<keyword evidence="5 6" id="KW-0472">Membrane</keyword>
<feature type="transmembrane region" description="Helical" evidence="6">
    <location>
        <begin position="252"/>
        <end position="274"/>
    </location>
</feature>
<feature type="transmembrane region" description="Helical" evidence="6">
    <location>
        <begin position="96"/>
        <end position="117"/>
    </location>
</feature>
<feature type="transmembrane region" description="Helical" evidence="6">
    <location>
        <begin position="137"/>
        <end position="157"/>
    </location>
</feature>
<dbReference type="PANTHER" id="PTHR30213:SF0">
    <property type="entry name" value="UPF0761 MEMBRANE PROTEIN YIHY"/>
    <property type="match status" value="1"/>
</dbReference>
<feature type="transmembrane region" description="Helical" evidence="6">
    <location>
        <begin position="220"/>
        <end position="240"/>
    </location>
</feature>
<proteinExistence type="predicted"/>
<dbReference type="InterPro" id="IPR017039">
    <property type="entry name" value="Virul_fac_BrkB"/>
</dbReference>
<comment type="caution">
    <text evidence="7">The sequence shown here is derived from an EMBL/GenBank/DDBJ whole genome shotgun (WGS) entry which is preliminary data.</text>
</comment>
<evidence type="ECO:0000256" key="6">
    <source>
        <dbReference type="SAM" id="Phobius"/>
    </source>
</evidence>
<keyword evidence="8" id="KW-1185">Reference proteome</keyword>
<protein>
    <submittedName>
        <fullName evidence="7">Membrane protein</fullName>
    </submittedName>
</protein>
<evidence type="ECO:0000256" key="3">
    <source>
        <dbReference type="ARBA" id="ARBA00022692"/>
    </source>
</evidence>
<evidence type="ECO:0000313" key="7">
    <source>
        <dbReference type="EMBL" id="MBP2057593.1"/>
    </source>
</evidence>
<dbReference type="RefSeq" id="WP_209686336.1">
    <property type="nucleotide sequence ID" value="NZ_JAGGLU010000003.1"/>
</dbReference>
<comment type="subcellular location">
    <subcellularLocation>
        <location evidence="1">Cell membrane</location>
        <topology evidence="1">Multi-pass membrane protein</topology>
    </subcellularLocation>
</comment>
<sequence>MKHKFSELKTQTKGFIKGFSQAISDGEITQHSIVIAYYVLFSIFPIIIIIGNVLPLFKIATKPIADYLSVIFPVQVSEFLMPMINSLLSKHSGGILSFGIIVAIWSFSGLINSIRIAMNKVYGVHLQEKHEPWWNAVVSRILTFAASALMIFLWTLLTLVLTFGQQIVSFLAPIFQLHLEWIYKFESYKWPLIILMMLIVNIYLNYFLPNINGVKRVVVPGAIFTTIGWSALSYFFGLYLKYFGTKWQNYGIVGTFIVFMLWMNISALIFLIGVCINASLNVIKHGEVQYTKSSVLSALRQSSKK</sequence>
<dbReference type="PANTHER" id="PTHR30213">
    <property type="entry name" value="INNER MEMBRANE PROTEIN YHJD"/>
    <property type="match status" value="1"/>
</dbReference>
<reference evidence="7 8" key="1">
    <citation type="submission" date="2021-03" db="EMBL/GenBank/DDBJ databases">
        <title>Genomic Encyclopedia of Type Strains, Phase IV (KMG-IV): sequencing the most valuable type-strain genomes for metagenomic binning, comparative biology and taxonomic classification.</title>
        <authorList>
            <person name="Goeker M."/>
        </authorList>
    </citation>
    <scope>NUCLEOTIDE SEQUENCE [LARGE SCALE GENOMIC DNA]</scope>
    <source>
        <strain evidence="7 8">DSM 101872</strain>
    </source>
</reference>
<dbReference type="Pfam" id="PF03631">
    <property type="entry name" value="Virul_fac_BrkB"/>
    <property type="match status" value="1"/>
</dbReference>
<evidence type="ECO:0000256" key="2">
    <source>
        <dbReference type="ARBA" id="ARBA00022475"/>
    </source>
</evidence>
<feature type="transmembrane region" description="Helical" evidence="6">
    <location>
        <begin position="35"/>
        <end position="57"/>
    </location>
</feature>
<dbReference type="NCBIfam" id="TIGR00765">
    <property type="entry name" value="yihY_not_rbn"/>
    <property type="match status" value="1"/>
</dbReference>
<name>A0ABS4MD33_9LACO</name>
<evidence type="ECO:0000256" key="5">
    <source>
        <dbReference type="ARBA" id="ARBA00023136"/>
    </source>
</evidence>
<keyword evidence="3 6" id="KW-0812">Transmembrane</keyword>
<evidence type="ECO:0000313" key="8">
    <source>
        <dbReference type="Proteomes" id="UP001519292"/>
    </source>
</evidence>
<keyword evidence="4 6" id="KW-1133">Transmembrane helix</keyword>
<keyword evidence="2" id="KW-1003">Cell membrane</keyword>
<organism evidence="7 8">
    <name type="scientific">Lactobacillus colini</name>
    <dbReference type="NCBI Taxonomy" id="1819254"/>
    <lineage>
        <taxon>Bacteria</taxon>
        <taxon>Bacillati</taxon>
        <taxon>Bacillota</taxon>
        <taxon>Bacilli</taxon>
        <taxon>Lactobacillales</taxon>
        <taxon>Lactobacillaceae</taxon>
        <taxon>Lactobacillus</taxon>
    </lineage>
</organism>
<dbReference type="Proteomes" id="UP001519292">
    <property type="component" value="Unassembled WGS sequence"/>
</dbReference>
<gene>
    <name evidence="7" type="ORF">J2Z60_000764</name>
</gene>
<feature type="transmembrane region" description="Helical" evidence="6">
    <location>
        <begin position="190"/>
        <end position="208"/>
    </location>
</feature>
<dbReference type="PIRSF" id="PIRSF035875">
    <property type="entry name" value="RNase_BN"/>
    <property type="match status" value="1"/>
</dbReference>
<accession>A0ABS4MD33</accession>
<dbReference type="EMBL" id="JAGGLU010000003">
    <property type="protein sequence ID" value="MBP2057593.1"/>
    <property type="molecule type" value="Genomic_DNA"/>
</dbReference>
<evidence type="ECO:0000256" key="4">
    <source>
        <dbReference type="ARBA" id="ARBA00022989"/>
    </source>
</evidence>